<reference evidence="11 12" key="1">
    <citation type="submission" date="2018-08" db="EMBL/GenBank/DDBJ databases">
        <title>A genome reference for cultivated species of the human gut microbiota.</title>
        <authorList>
            <person name="Zou Y."/>
            <person name="Xue W."/>
            <person name="Luo G."/>
        </authorList>
    </citation>
    <scope>NUCLEOTIDE SEQUENCE [LARGE SCALE GENOMIC DNA]</scope>
    <source>
        <strain evidence="10 12">AM27-46</strain>
        <strain evidence="9 11">TF08-13</strain>
    </source>
</reference>
<dbReference type="Pfam" id="PF14322">
    <property type="entry name" value="SusD-like_3"/>
    <property type="match status" value="1"/>
</dbReference>
<evidence type="ECO:0000259" key="8">
    <source>
        <dbReference type="Pfam" id="PF14322"/>
    </source>
</evidence>
<dbReference type="Proteomes" id="UP000284640">
    <property type="component" value="Unassembled WGS sequence"/>
</dbReference>
<accession>A0A3E4QZ17</accession>
<dbReference type="InterPro" id="IPR012944">
    <property type="entry name" value="SusD_RagB_dom"/>
</dbReference>
<dbReference type="Proteomes" id="UP000260795">
    <property type="component" value="Unassembled WGS sequence"/>
</dbReference>
<gene>
    <name evidence="10" type="ORF">DW729_11375</name>
    <name evidence="9" type="ORF">DXC80_12635</name>
</gene>
<evidence type="ECO:0000313" key="9">
    <source>
        <dbReference type="EMBL" id="RGL12469.1"/>
    </source>
</evidence>
<comment type="similarity">
    <text evidence="2">Belongs to the SusD family.</text>
</comment>
<evidence type="ECO:0000256" key="6">
    <source>
        <dbReference type="SAM" id="SignalP"/>
    </source>
</evidence>
<sequence>MKKTIYIIAIGLLILVAAACSSLDQYPLNGPSSDTYLTDESELRKALYSAYNANATYTPSSGNYGTWISLDAATDIAFERNSSGLPSFVAGKANADTGYAAEIWKMMYATICRCNYLLNNMQRAQENVNQEVYKNIEAQARVLRAYTYHRLIEFYGAVPLVTIIPDLKQAIMPRTPKADIINFIFKELDESVEYLPDQSSDKGEVTKAVALGIKARTALYNEKWEIAAEAAKAIMNMGIYSLDDNFSELFMYAGKNSKEIIWATQYVKAAKKTHATARNFGSRNGKGGSSRVPTQSVVDAYQCIDGKDIDKSALYNPEKPYENRDPRLGYTIALSGSIFMGYQFETHKDSVECWNYRGEKPVRMKNEDVTNPYATFTGYCWRKYADDPADWGNPTESEIHQIMLRYAEILLIYAEAKIEANQIDQSVYNAINEVRQRPGVSMPPLPNGLSQAELRSAVRKERLYELAGEGLRLFDIRRWRIAEYVLNGPLYGRIPKGLLSTAPTIDENGIPDYSNVPNREEMRVVEVRKFNKEDNRDYLWPIPQREITANPKLEQNPGY</sequence>
<dbReference type="InterPro" id="IPR033985">
    <property type="entry name" value="SusD-like_N"/>
</dbReference>
<comment type="caution">
    <text evidence="9">The sequence shown here is derived from an EMBL/GenBank/DDBJ whole genome shotgun (WGS) entry which is preliminary data.</text>
</comment>
<dbReference type="Gene3D" id="1.25.40.390">
    <property type="match status" value="1"/>
</dbReference>
<evidence type="ECO:0000256" key="2">
    <source>
        <dbReference type="ARBA" id="ARBA00006275"/>
    </source>
</evidence>
<name>A0A3E4QZ17_BACUN</name>
<organism evidence="9 11">
    <name type="scientific">Bacteroides uniformis</name>
    <dbReference type="NCBI Taxonomy" id="820"/>
    <lineage>
        <taxon>Bacteria</taxon>
        <taxon>Pseudomonadati</taxon>
        <taxon>Bacteroidota</taxon>
        <taxon>Bacteroidia</taxon>
        <taxon>Bacteroidales</taxon>
        <taxon>Bacteroidaceae</taxon>
        <taxon>Bacteroides</taxon>
    </lineage>
</organism>
<feature type="chain" id="PRO_5036337821" evidence="6">
    <location>
        <begin position="20"/>
        <end position="559"/>
    </location>
</feature>
<feature type="domain" description="SusD-like N-terminal" evidence="8">
    <location>
        <begin position="77"/>
        <end position="217"/>
    </location>
</feature>
<proteinExistence type="inferred from homology"/>
<evidence type="ECO:0000313" key="12">
    <source>
        <dbReference type="Proteomes" id="UP000284640"/>
    </source>
</evidence>
<evidence type="ECO:0000256" key="1">
    <source>
        <dbReference type="ARBA" id="ARBA00004442"/>
    </source>
</evidence>
<evidence type="ECO:0000259" key="7">
    <source>
        <dbReference type="Pfam" id="PF07980"/>
    </source>
</evidence>
<feature type="signal peptide" evidence="6">
    <location>
        <begin position="1"/>
        <end position="19"/>
    </location>
</feature>
<evidence type="ECO:0000256" key="4">
    <source>
        <dbReference type="ARBA" id="ARBA00023136"/>
    </source>
</evidence>
<dbReference type="GO" id="GO:0009279">
    <property type="term" value="C:cell outer membrane"/>
    <property type="evidence" value="ECO:0007669"/>
    <property type="project" value="UniProtKB-SubCell"/>
</dbReference>
<dbReference type="EMBL" id="QSKL01000009">
    <property type="protein sequence ID" value="RHE59571.1"/>
    <property type="molecule type" value="Genomic_DNA"/>
</dbReference>
<keyword evidence="4" id="KW-0472">Membrane</keyword>
<evidence type="ECO:0000313" key="11">
    <source>
        <dbReference type="Proteomes" id="UP000260795"/>
    </source>
</evidence>
<evidence type="ECO:0000256" key="5">
    <source>
        <dbReference type="ARBA" id="ARBA00023237"/>
    </source>
</evidence>
<dbReference type="Pfam" id="PF07980">
    <property type="entry name" value="SusD_RagB"/>
    <property type="match status" value="1"/>
</dbReference>
<comment type="subcellular location">
    <subcellularLocation>
        <location evidence="1">Cell outer membrane</location>
    </subcellularLocation>
</comment>
<dbReference type="AlphaFoldDB" id="A0A3E4QZ17"/>
<dbReference type="InterPro" id="IPR011990">
    <property type="entry name" value="TPR-like_helical_dom_sf"/>
</dbReference>
<keyword evidence="3 6" id="KW-0732">Signal</keyword>
<evidence type="ECO:0000313" key="10">
    <source>
        <dbReference type="EMBL" id="RHE59571.1"/>
    </source>
</evidence>
<protein>
    <submittedName>
        <fullName evidence="9">RagB/SusD family nutrient uptake outer membrane protein</fullName>
    </submittedName>
</protein>
<keyword evidence="5" id="KW-0998">Cell outer membrane</keyword>
<dbReference type="RefSeq" id="WP_117681319.1">
    <property type="nucleotide sequence ID" value="NZ_JAHONI010000016.1"/>
</dbReference>
<dbReference type="SUPFAM" id="SSF48452">
    <property type="entry name" value="TPR-like"/>
    <property type="match status" value="1"/>
</dbReference>
<evidence type="ECO:0000256" key="3">
    <source>
        <dbReference type="ARBA" id="ARBA00022729"/>
    </source>
</evidence>
<dbReference type="PROSITE" id="PS51257">
    <property type="entry name" value="PROKAR_LIPOPROTEIN"/>
    <property type="match status" value="1"/>
</dbReference>
<dbReference type="EMBL" id="QSRK01000019">
    <property type="protein sequence ID" value="RGL12469.1"/>
    <property type="molecule type" value="Genomic_DNA"/>
</dbReference>
<feature type="domain" description="RagB/SusD" evidence="7">
    <location>
        <begin position="258"/>
        <end position="559"/>
    </location>
</feature>